<dbReference type="Pfam" id="PF12766">
    <property type="entry name" value="Pyridox_oxase_2"/>
    <property type="match status" value="1"/>
</dbReference>
<sequence>MRYDDLDGLLEHIWNYIESGVIDRANAMTTPAFATAGPEGPNVRTVALRRANRGSRALIFHTDARSNKISELEETPSAVWMGWDADSSEQFQLRGRTTIHRSDEVAATMWASLPDDELAFYFKPKAPGTPAEAPGSGIQPGAIDEAEARRNYAVVRTVVDEIKWLYVGRDPEEERQAFYQWDGQVFCGEWVVP</sequence>
<dbReference type="EMBL" id="CP041186">
    <property type="protein sequence ID" value="QDG49493.1"/>
    <property type="molecule type" value="Genomic_DNA"/>
</dbReference>
<evidence type="ECO:0000259" key="1">
    <source>
        <dbReference type="Pfam" id="PF12766"/>
    </source>
</evidence>
<accession>A0A5B8XZ71</accession>
<name>A0A4Y6PMP9_PERCE</name>
<dbReference type="AlphaFoldDB" id="A0A4Y6PMP9"/>
<dbReference type="OrthoDB" id="5120525at2"/>
<dbReference type="Gene3D" id="2.30.110.10">
    <property type="entry name" value="Electron Transport, Fmn-binding Protein, Chain A"/>
    <property type="match status" value="1"/>
</dbReference>
<dbReference type="InterPro" id="IPR012349">
    <property type="entry name" value="Split_barrel_FMN-bd"/>
</dbReference>
<dbReference type="GO" id="GO:0010181">
    <property type="term" value="F:FMN binding"/>
    <property type="evidence" value="ECO:0007669"/>
    <property type="project" value="InterPro"/>
</dbReference>
<protein>
    <recommendedName>
        <fullName evidence="1">Pyridoxamine 5'-phosphate oxidase Alr4036 family FMN-binding domain-containing protein</fullName>
    </recommendedName>
</protein>
<evidence type="ECO:0000313" key="2">
    <source>
        <dbReference type="EMBL" id="QDG49493.1"/>
    </source>
</evidence>
<feature type="domain" description="Pyridoxamine 5'-phosphate oxidase Alr4036 family FMN-binding" evidence="1">
    <location>
        <begin position="24"/>
        <end position="100"/>
    </location>
</feature>
<dbReference type="Proteomes" id="UP000315995">
    <property type="component" value="Chromosome"/>
</dbReference>
<proteinExistence type="predicted"/>
<gene>
    <name evidence="2" type="ORF">FIV42_01685</name>
</gene>
<keyword evidence="3" id="KW-1185">Reference proteome</keyword>
<dbReference type="RefSeq" id="WP_141195990.1">
    <property type="nucleotide sequence ID" value="NZ_CP041186.1"/>
</dbReference>
<organism evidence="2 3">
    <name type="scientific">Persicimonas caeni</name>
    <dbReference type="NCBI Taxonomy" id="2292766"/>
    <lineage>
        <taxon>Bacteria</taxon>
        <taxon>Deltaproteobacteria</taxon>
        <taxon>Bradymonadales</taxon>
        <taxon>Bradymonadaceae</taxon>
        <taxon>Persicimonas</taxon>
    </lineage>
</organism>
<evidence type="ECO:0000313" key="3">
    <source>
        <dbReference type="Proteomes" id="UP000315995"/>
    </source>
</evidence>
<accession>A0A4Y6PMP9</accession>
<dbReference type="SUPFAM" id="SSF50475">
    <property type="entry name" value="FMN-binding split barrel"/>
    <property type="match status" value="1"/>
</dbReference>
<reference evidence="2 3" key="1">
    <citation type="submission" date="2019-06" db="EMBL/GenBank/DDBJ databases">
        <title>Persicimonas caeni gen. nov., sp. nov., a predatory bacterium isolated from solar saltern.</title>
        <authorList>
            <person name="Wang S."/>
        </authorList>
    </citation>
    <scope>NUCLEOTIDE SEQUENCE [LARGE SCALE GENOMIC DNA]</scope>
    <source>
        <strain evidence="2 3">YN101</strain>
    </source>
</reference>
<dbReference type="InterPro" id="IPR024624">
    <property type="entry name" value="Pyridox_Oxase_Alr4036_FMN-bd"/>
</dbReference>